<dbReference type="GeneID" id="66116835"/>
<dbReference type="SMART" id="SM00717">
    <property type="entry name" value="SANT"/>
    <property type="match status" value="1"/>
</dbReference>
<dbReference type="InterPro" id="IPR036388">
    <property type="entry name" value="WH-like_DNA-bd_sf"/>
</dbReference>
<reference evidence="10" key="1">
    <citation type="submission" date="2021-03" db="EMBL/GenBank/DDBJ databases">
        <authorList>
            <person name="Palmer J.M."/>
        </authorList>
    </citation>
    <scope>NUCLEOTIDE SEQUENCE</scope>
    <source>
        <strain evidence="10">ARV_011</strain>
    </source>
</reference>
<evidence type="ECO:0000313" key="11">
    <source>
        <dbReference type="Proteomes" id="UP000790833"/>
    </source>
</evidence>
<dbReference type="InterPro" id="IPR001005">
    <property type="entry name" value="SANT/Myb"/>
</dbReference>
<keyword evidence="5" id="KW-0539">Nucleus</keyword>
<accession>A0A9P7V538</accession>
<feature type="compositionally biased region" description="Basic and acidic residues" evidence="7">
    <location>
        <begin position="25"/>
        <end position="39"/>
    </location>
</feature>
<keyword evidence="11" id="KW-1185">Reference proteome</keyword>
<dbReference type="Gene3D" id="1.10.10.10">
    <property type="entry name" value="Winged helix-like DNA-binding domain superfamily/Winged helix DNA-binding domain"/>
    <property type="match status" value="1"/>
</dbReference>
<dbReference type="InterPro" id="IPR007526">
    <property type="entry name" value="SWIRM"/>
</dbReference>
<evidence type="ECO:0000256" key="1">
    <source>
        <dbReference type="ARBA" id="ARBA00004123"/>
    </source>
</evidence>
<dbReference type="AlphaFoldDB" id="A0A9P7V538"/>
<dbReference type="Pfam" id="PF04433">
    <property type="entry name" value="SWIRM"/>
    <property type="match status" value="1"/>
</dbReference>
<sequence length="606" mass="67897">MSNTKDNELSTSNGEVTGDIPAVVDSKEDIKAEDAKAEESNEGADAVTQTEVKAEGAVDTSKEVEAEAKSVDVEKLKDSFQEKAKMYLADQTQPVVIPSFAKWFDMNGIHQIEHKLFPDFFPSKQEIQAGAIRSQYKTPEVYRNIRDFIINAYRLNPVEYLTITAVRRNVSGDVASIIRIHQFLEKWGLINYQVDPRTKSSVTGPSYTGHFQVHLDSPKGLVPFVENAKQLKHKTSTVTTTTITESSRAKDKPSSITLDSKETIMPLNLALKTNVYATNEIEKSSPGVVQYFCNVCGKDSSSIRYHNLKSKTMGANSSVNNAHVLCETCFDQGLFPATFTSSDFIKMKDTQTTDSSVWNEQEILYLLEGIELFCSTDYNDSGSVPLVQENSNGQWDKISEHVGTKTREQCVLKFLQLPIEDRYLNKLLLKPKVANNSTSTNTELLIPKIAEELIKREEGKKLFEANGNAAKELAAQEQNELISQIILLTLDKVELKMKHVEAMEANMMKIHQQLDLERTQILMERVERSKKVAALKQAHPELGEELDDLLRPIELVEVRQVLNSLKFNKSNSMEVDETANGSKVDLNGIGMPVSVTQPKAYQFWSG</sequence>
<evidence type="ECO:0000256" key="7">
    <source>
        <dbReference type="SAM" id="MobiDB-lite"/>
    </source>
</evidence>
<feature type="domain" description="SANT" evidence="9">
    <location>
        <begin position="353"/>
        <end position="422"/>
    </location>
</feature>
<evidence type="ECO:0000259" key="8">
    <source>
        <dbReference type="PROSITE" id="PS50934"/>
    </source>
</evidence>
<keyword evidence="3" id="KW-0805">Transcription regulation</keyword>
<dbReference type="Pfam" id="PF16495">
    <property type="entry name" value="SWIRM-assoc_1"/>
    <property type="match status" value="1"/>
</dbReference>
<name>A0A9P7V538_9ASCO</name>
<dbReference type="Proteomes" id="UP000790833">
    <property type="component" value="Unassembled WGS sequence"/>
</dbReference>
<dbReference type="FunFam" id="1.10.10.10:FF:000020">
    <property type="entry name" value="SWI/SNF complex subunit SMARCC2 isoform c"/>
    <property type="match status" value="1"/>
</dbReference>
<dbReference type="SUPFAM" id="SSF46689">
    <property type="entry name" value="Homeodomain-like"/>
    <property type="match status" value="2"/>
</dbReference>
<dbReference type="PROSITE" id="PS50934">
    <property type="entry name" value="SWIRM"/>
    <property type="match status" value="1"/>
</dbReference>
<evidence type="ECO:0000256" key="4">
    <source>
        <dbReference type="ARBA" id="ARBA00023163"/>
    </source>
</evidence>
<dbReference type="GO" id="GO:0016514">
    <property type="term" value="C:SWI/SNF complex"/>
    <property type="evidence" value="ECO:0007669"/>
    <property type="project" value="UniProtKB-ARBA"/>
</dbReference>
<dbReference type="GO" id="GO:0006355">
    <property type="term" value="P:regulation of DNA-templated transcription"/>
    <property type="evidence" value="ECO:0007669"/>
    <property type="project" value="UniProtKB-ARBA"/>
</dbReference>
<dbReference type="InterPro" id="IPR017884">
    <property type="entry name" value="SANT_dom"/>
</dbReference>
<feature type="region of interest" description="Disordered" evidence="7">
    <location>
        <begin position="1"/>
        <end position="59"/>
    </location>
</feature>
<keyword evidence="2" id="KW-0156">Chromatin regulator</keyword>
<evidence type="ECO:0000313" key="10">
    <source>
        <dbReference type="EMBL" id="KAG7191417.1"/>
    </source>
</evidence>
<dbReference type="GO" id="GO:0048858">
    <property type="term" value="P:cell projection morphogenesis"/>
    <property type="evidence" value="ECO:0007669"/>
    <property type="project" value="TreeGrafter"/>
</dbReference>
<dbReference type="PANTHER" id="PTHR15381:SF1">
    <property type="entry name" value="CHONDROITIN SULFATE PROTEOGLYCAN 5"/>
    <property type="match status" value="1"/>
</dbReference>
<dbReference type="PANTHER" id="PTHR15381">
    <property type="entry name" value="CHONDROITIN SULFATE PROTEOGLYCAN 5 -RELATED"/>
    <property type="match status" value="1"/>
</dbReference>
<dbReference type="InterPro" id="IPR009057">
    <property type="entry name" value="Homeodomain-like_sf"/>
</dbReference>
<comment type="similarity">
    <text evidence="6">Belongs to the SMARCC family.</text>
</comment>
<dbReference type="PROSITE" id="PS51293">
    <property type="entry name" value="SANT"/>
    <property type="match status" value="1"/>
</dbReference>
<dbReference type="Gene3D" id="1.10.10.60">
    <property type="entry name" value="Homeodomain-like"/>
    <property type="match status" value="1"/>
</dbReference>
<dbReference type="RefSeq" id="XP_043046969.1">
    <property type="nucleotide sequence ID" value="XM_043194184.1"/>
</dbReference>
<feature type="domain" description="SWIRM" evidence="8">
    <location>
        <begin position="95"/>
        <end position="201"/>
    </location>
</feature>
<dbReference type="OrthoDB" id="118550at2759"/>
<evidence type="ECO:0000259" key="9">
    <source>
        <dbReference type="PROSITE" id="PS51293"/>
    </source>
</evidence>
<comment type="caution">
    <text evidence="10">The sequence shown here is derived from an EMBL/GenBank/DDBJ whole genome shotgun (WGS) entry which is preliminary data.</text>
</comment>
<evidence type="ECO:0000256" key="2">
    <source>
        <dbReference type="ARBA" id="ARBA00022853"/>
    </source>
</evidence>
<dbReference type="GO" id="GO:0006325">
    <property type="term" value="P:chromatin organization"/>
    <property type="evidence" value="ECO:0007669"/>
    <property type="project" value="UniProtKB-KW"/>
</dbReference>
<dbReference type="InterPro" id="IPR032451">
    <property type="entry name" value="SMARCC_C"/>
</dbReference>
<dbReference type="EMBL" id="JAHMUF010000030">
    <property type="protein sequence ID" value="KAG7191417.1"/>
    <property type="molecule type" value="Genomic_DNA"/>
</dbReference>
<proteinExistence type="inferred from homology"/>
<evidence type="ECO:0000256" key="5">
    <source>
        <dbReference type="ARBA" id="ARBA00023242"/>
    </source>
</evidence>
<organism evidence="10 11">
    <name type="scientific">Scheffersomyces spartinae</name>
    <dbReference type="NCBI Taxonomy" id="45513"/>
    <lineage>
        <taxon>Eukaryota</taxon>
        <taxon>Fungi</taxon>
        <taxon>Dikarya</taxon>
        <taxon>Ascomycota</taxon>
        <taxon>Saccharomycotina</taxon>
        <taxon>Pichiomycetes</taxon>
        <taxon>Debaryomycetaceae</taxon>
        <taxon>Scheffersomyces</taxon>
    </lineage>
</organism>
<keyword evidence="4" id="KW-0804">Transcription</keyword>
<evidence type="ECO:0000256" key="6">
    <source>
        <dbReference type="ARBA" id="ARBA00049655"/>
    </source>
</evidence>
<gene>
    <name evidence="10" type="ORF">KQ657_003461</name>
</gene>
<dbReference type="CDD" id="cd00167">
    <property type="entry name" value="SANT"/>
    <property type="match status" value="1"/>
</dbReference>
<protein>
    <recommendedName>
        <fullName evidence="12">Chromatin structure-remodeling complex protein RSC8</fullName>
    </recommendedName>
</protein>
<evidence type="ECO:0000256" key="3">
    <source>
        <dbReference type="ARBA" id="ARBA00023015"/>
    </source>
</evidence>
<evidence type="ECO:0008006" key="12">
    <source>
        <dbReference type="Google" id="ProtNLM"/>
    </source>
</evidence>
<comment type="subcellular location">
    <subcellularLocation>
        <location evidence="1">Nucleus</location>
    </subcellularLocation>
</comment>